<keyword evidence="1" id="KW-0732">Signal</keyword>
<name>W2SMU7_NECAM</name>
<dbReference type="AlphaFoldDB" id="W2SMU7"/>
<organism evidence="2 3">
    <name type="scientific">Necator americanus</name>
    <name type="common">Human hookworm</name>
    <dbReference type="NCBI Taxonomy" id="51031"/>
    <lineage>
        <taxon>Eukaryota</taxon>
        <taxon>Metazoa</taxon>
        <taxon>Ecdysozoa</taxon>
        <taxon>Nematoda</taxon>
        <taxon>Chromadorea</taxon>
        <taxon>Rhabditida</taxon>
        <taxon>Rhabditina</taxon>
        <taxon>Rhabditomorpha</taxon>
        <taxon>Strongyloidea</taxon>
        <taxon>Ancylostomatidae</taxon>
        <taxon>Bunostominae</taxon>
        <taxon>Necator</taxon>
    </lineage>
</organism>
<evidence type="ECO:0000313" key="2">
    <source>
        <dbReference type="EMBL" id="ETN70970.1"/>
    </source>
</evidence>
<proteinExistence type="predicted"/>
<reference evidence="3" key="1">
    <citation type="journal article" date="2014" name="Nat. Genet.">
        <title>Genome of the human hookworm Necator americanus.</title>
        <authorList>
            <person name="Tang Y.T."/>
            <person name="Gao X."/>
            <person name="Rosa B.A."/>
            <person name="Abubucker S."/>
            <person name="Hallsworth-Pepin K."/>
            <person name="Martin J."/>
            <person name="Tyagi R."/>
            <person name="Heizer E."/>
            <person name="Zhang X."/>
            <person name="Bhonagiri-Palsikar V."/>
            <person name="Minx P."/>
            <person name="Warren W.C."/>
            <person name="Wang Q."/>
            <person name="Zhan B."/>
            <person name="Hotez P.J."/>
            <person name="Sternberg P.W."/>
            <person name="Dougall A."/>
            <person name="Gaze S.T."/>
            <person name="Mulvenna J."/>
            <person name="Sotillo J."/>
            <person name="Ranganathan S."/>
            <person name="Rabelo E.M."/>
            <person name="Wilson R.K."/>
            <person name="Felgner P.L."/>
            <person name="Bethony J."/>
            <person name="Hawdon J.M."/>
            <person name="Gasser R.B."/>
            <person name="Loukas A."/>
            <person name="Mitreva M."/>
        </authorList>
    </citation>
    <scope>NUCLEOTIDE SEQUENCE [LARGE SCALE GENOMIC DNA]</scope>
</reference>
<feature type="chain" id="PRO_5013288751" evidence="1">
    <location>
        <begin position="16"/>
        <end position="111"/>
    </location>
</feature>
<feature type="signal peptide" evidence="1">
    <location>
        <begin position="1"/>
        <end position="15"/>
    </location>
</feature>
<protein>
    <submittedName>
        <fullName evidence="2">Uncharacterized protein</fullName>
    </submittedName>
</protein>
<accession>W2SMU7</accession>
<sequence>MITTSLSTLVFTVWCWKFVPETLHFLVSKRNTTRIHKWFMGIDYSPQNTDIANLLDRDNDSPSSQRTCDNFIYFGLSLYSTQLAGNTYANYLLMGLVELPAYVLGPISLEK</sequence>
<evidence type="ECO:0000256" key="1">
    <source>
        <dbReference type="SAM" id="SignalP"/>
    </source>
</evidence>
<gene>
    <name evidence="2" type="ORF">NECAME_14418</name>
</gene>
<dbReference type="EMBL" id="KI668863">
    <property type="protein sequence ID" value="ETN70970.1"/>
    <property type="molecule type" value="Genomic_DNA"/>
</dbReference>
<dbReference type="KEGG" id="nai:NECAME_14418"/>
<dbReference type="Proteomes" id="UP000053676">
    <property type="component" value="Unassembled WGS sequence"/>
</dbReference>
<keyword evidence="3" id="KW-1185">Reference proteome</keyword>
<evidence type="ECO:0000313" key="3">
    <source>
        <dbReference type="Proteomes" id="UP000053676"/>
    </source>
</evidence>
<dbReference type="OrthoDB" id="5296287at2759"/>